<feature type="compositionally biased region" description="Basic residues" evidence="1">
    <location>
        <begin position="183"/>
        <end position="192"/>
    </location>
</feature>
<dbReference type="AlphaFoldDB" id="A0AB40DL06"/>
<protein>
    <submittedName>
        <fullName evidence="3">Uncharacterized protein</fullName>
    </submittedName>
</protein>
<evidence type="ECO:0000313" key="3">
    <source>
        <dbReference type="RefSeq" id="XP_065723895.2"/>
    </source>
</evidence>
<evidence type="ECO:0000313" key="2">
    <source>
        <dbReference type="Proteomes" id="UP001652628"/>
    </source>
</evidence>
<feature type="compositionally biased region" description="Basic and acidic residues" evidence="1">
    <location>
        <begin position="128"/>
        <end position="139"/>
    </location>
</feature>
<dbReference type="RefSeq" id="XP_065723895.2">
    <property type="nucleotide sequence ID" value="XM_065867823.2"/>
</dbReference>
<accession>A0AB40DL06</accession>
<feature type="region of interest" description="Disordered" evidence="1">
    <location>
        <begin position="87"/>
        <end position="107"/>
    </location>
</feature>
<gene>
    <name evidence="3" type="primary">LOC108016703</name>
</gene>
<dbReference type="GeneID" id="108016703"/>
<feature type="region of interest" description="Disordered" evidence="1">
    <location>
        <begin position="128"/>
        <end position="192"/>
    </location>
</feature>
<organism evidence="2 3">
    <name type="scientific">Drosophila suzukii</name>
    <name type="common">Spotted-wing drosophila fruit fly</name>
    <dbReference type="NCBI Taxonomy" id="28584"/>
    <lineage>
        <taxon>Eukaryota</taxon>
        <taxon>Metazoa</taxon>
        <taxon>Ecdysozoa</taxon>
        <taxon>Arthropoda</taxon>
        <taxon>Hexapoda</taxon>
        <taxon>Insecta</taxon>
        <taxon>Pterygota</taxon>
        <taxon>Neoptera</taxon>
        <taxon>Endopterygota</taxon>
        <taxon>Diptera</taxon>
        <taxon>Brachycera</taxon>
        <taxon>Muscomorpha</taxon>
        <taxon>Ephydroidea</taxon>
        <taxon>Drosophilidae</taxon>
        <taxon>Drosophila</taxon>
        <taxon>Sophophora</taxon>
    </lineage>
</organism>
<proteinExistence type="predicted"/>
<sequence length="192" mass="21878">MDQIANNPPAVGHQVPAPRRRFTHPPQVVGMFEGTQYVDDPRFVPWSPRTVREIRDISEEVTRFLERRLRDEVANRNRLAAERLGREAACPSRRSPHTIPRSGADETQETQPFLFLALEAFKKEQKRLEGLRDSSKEGTSEPGADVKVSPSEFVAEYLAQNMSSADFHDGNRPRYGPSAGNRNPHRRPRRNP</sequence>
<dbReference type="Proteomes" id="UP001652628">
    <property type="component" value="Chromosome X"/>
</dbReference>
<keyword evidence="2" id="KW-1185">Reference proteome</keyword>
<reference evidence="3" key="1">
    <citation type="submission" date="2025-08" db="UniProtKB">
        <authorList>
            <consortium name="RefSeq"/>
        </authorList>
    </citation>
    <scope>IDENTIFICATION</scope>
</reference>
<name>A0AB40DL06_DROSZ</name>
<feature type="region of interest" description="Disordered" evidence="1">
    <location>
        <begin position="1"/>
        <end position="21"/>
    </location>
</feature>
<evidence type="ECO:0000256" key="1">
    <source>
        <dbReference type="SAM" id="MobiDB-lite"/>
    </source>
</evidence>